<keyword evidence="3" id="KW-1003">Cell membrane</keyword>
<dbReference type="PANTHER" id="PTHR43806:SF11">
    <property type="entry name" value="CEREVISIN-RELATED"/>
    <property type="match status" value="1"/>
</dbReference>
<dbReference type="NCBIfam" id="TIGR03921">
    <property type="entry name" value="T7SS_mycosin"/>
    <property type="match status" value="1"/>
</dbReference>
<keyword evidence="4 10" id="KW-0645">Protease</keyword>
<dbReference type="Pfam" id="PF00082">
    <property type="entry name" value="Peptidase_S8"/>
    <property type="match status" value="1"/>
</dbReference>
<evidence type="ECO:0000256" key="13">
    <source>
        <dbReference type="SAM" id="SignalP"/>
    </source>
</evidence>
<dbReference type="PROSITE" id="PS00136">
    <property type="entry name" value="SUBTILASE_ASP"/>
    <property type="match status" value="1"/>
</dbReference>
<evidence type="ECO:0000256" key="6">
    <source>
        <dbReference type="ARBA" id="ARBA00022801"/>
    </source>
</evidence>
<name>A0ABU2NPC1_9ACTN</name>
<keyword evidence="9 12" id="KW-0472">Membrane</keyword>
<accession>A0ABU2NPC1</accession>
<reference evidence="16" key="1">
    <citation type="submission" date="2023-07" db="EMBL/GenBank/DDBJ databases">
        <title>30 novel species of actinomycetes from the DSMZ collection.</title>
        <authorList>
            <person name="Nouioui I."/>
        </authorList>
    </citation>
    <scope>NUCLEOTIDE SEQUENCE [LARGE SCALE GENOMIC DNA]</scope>
    <source>
        <strain evidence="16">DSM 42041</strain>
    </source>
</reference>
<dbReference type="SUPFAM" id="SSF52743">
    <property type="entry name" value="Subtilisin-like"/>
    <property type="match status" value="1"/>
</dbReference>
<evidence type="ECO:0000256" key="4">
    <source>
        <dbReference type="ARBA" id="ARBA00022670"/>
    </source>
</evidence>
<evidence type="ECO:0000259" key="14">
    <source>
        <dbReference type="Pfam" id="PF00082"/>
    </source>
</evidence>
<comment type="similarity">
    <text evidence="2 10">Belongs to the peptidase S8 family.</text>
</comment>
<dbReference type="InterPro" id="IPR015500">
    <property type="entry name" value="Peptidase_S8_subtilisin-rel"/>
</dbReference>
<feature type="chain" id="PRO_5046983042" evidence="13">
    <location>
        <begin position="30"/>
        <end position="444"/>
    </location>
</feature>
<evidence type="ECO:0000256" key="11">
    <source>
        <dbReference type="SAM" id="MobiDB-lite"/>
    </source>
</evidence>
<dbReference type="InterPro" id="IPR036852">
    <property type="entry name" value="Peptidase_S8/S53_dom_sf"/>
</dbReference>
<feature type="region of interest" description="Disordered" evidence="11">
    <location>
        <begin position="395"/>
        <end position="444"/>
    </location>
</feature>
<feature type="active site" description="Charge relay system" evidence="10">
    <location>
        <position position="96"/>
    </location>
</feature>
<comment type="subcellular location">
    <subcellularLocation>
        <location evidence="1">Cell membrane</location>
        <topology evidence="1">Single-pass membrane protein</topology>
    </subcellularLocation>
</comment>
<feature type="signal peptide" evidence="13">
    <location>
        <begin position="1"/>
        <end position="29"/>
    </location>
</feature>
<evidence type="ECO:0000256" key="7">
    <source>
        <dbReference type="ARBA" id="ARBA00022825"/>
    </source>
</evidence>
<dbReference type="GO" id="GO:0006508">
    <property type="term" value="P:proteolysis"/>
    <property type="evidence" value="ECO:0007669"/>
    <property type="project" value="UniProtKB-KW"/>
</dbReference>
<evidence type="ECO:0000313" key="16">
    <source>
        <dbReference type="Proteomes" id="UP001183414"/>
    </source>
</evidence>
<evidence type="ECO:0000256" key="1">
    <source>
        <dbReference type="ARBA" id="ARBA00004162"/>
    </source>
</evidence>
<dbReference type="Proteomes" id="UP001183414">
    <property type="component" value="Unassembled WGS sequence"/>
</dbReference>
<feature type="compositionally biased region" description="Pro residues" evidence="11">
    <location>
        <begin position="430"/>
        <end position="444"/>
    </location>
</feature>
<evidence type="ECO:0000256" key="5">
    <source>
        <dbReference type="ARBA" id="ARBA00022692"/>
    </source>
</evidence>
<feature type="active site" description="Charge relay system" evidence="10">
    <location>
        <position position="62"/>
    </location>
</feature>
<dbReference type="PROSITE" id="PS51892">
    <property type="entry name" value="SUBTILASE"/>
    <property type="match status" value="1"/>
</dbReference>
<evidence type="ECO:0000256" key="2">
    <source>
        <dbReference type="ARBA" id="ARBA00011073"/>
    </source>
</evidence>
<feature type="compositionally biased region" description="Low complexity" evidence="11">
    <location>
        <begin position="411"/>
        <end position="429"/>
    </location>
</feature>
<dbReference type="PRINTS" id="PR00723">
    <property type="entry name" value="SUBTILISIN"/>
</dbReference>
<dbReference type="InterPro" id="IPR023834">
    <property type="entry name" value="T7SS_pept_S8A_mycosin"/>
</dbReference>
<sequence>MKLRRALYLVGAGALTGALLLGTAPPASADDIRDRQWALDAFAAEEIWQHATGEGVVVAVVDSGVDASHPDLTGQVLNGKDFTGKGTSAKEDTDGHGTGMAGLIAGHGHGPGGKAGVMGLAPDAKILPVRFTHSDSELGVTWAEGVRYAVDQGADVINISRGTVRDLREKEAIEYAVKNDVVVVASTGNEGVKKKSYPAAYPGVVAVGGVDDSGGVWENSSWGSNTTLIGPATNNVVTNTNNESGYGLANGTSDAAAYVSASAALVIEAHPDLSGGQVINRLVKTAKVPANENANSKLPDEKFGYGIVRPLRAVTHDIPAGPKEGPLAQSSQEETSTSSGSDDSQSAPGDDSTAAEESGGLGGVLIGVIAVAALGVLGLVVFLVMKGKRKNAQSFAGVPSGGPANRWSGVPPQQYGQQQPPQAGQYYGPPASPPPPPNQPPSPR</sequence>
<evidence type="ECO:0000256" key="8">
    <source>
        <dbReference type="ARBA" id="ARBA00022989"/>
    </source>
</evidence>
<dbReference type="GO" id="GO:0008233">
    <property type="term" value="F:peptidase activity"/>
    <property type="evidence" value="ECO:0007669"/>
    <property type="project" value="UniProtKB-KW"/>
</dbReference>
<keyword evidence="5 12" id="KW-0812">Transmembrane</keyword>
<keyword evidence="16" id="KW-1185">Reference proteome</keyword>
<dbReference type="RefSeq" id="WP_311672652.1">
    <property type="nucleotide sequence ID" value="NZ_JAVREQ010000005.1"/>
</dbReference>
<keyword evidence="7 10" id="KW-0720">Serine protease</keyword>
<protein>
    <submittedName>
        <fullName evidence="15">Type VII secretion-associated serine protease mycosin</fullName>
    </submittedName>
</protein>
<proteinExistence type="inferred from homology"/>
<feature type="domain" description="Peptidase S8/S53" evidence="14">
    <location>
        <begin position="53"/>
        <end position="306"/>
    </location>
</feature>
<keyword evidence="13" id="KW-0732">Signal</keyword>
<dbReference type="PANTHER" id="PTHR43806">
    <property type="entry name" value="PEPTIDASE S8"/>
    <property type="match status" value="1"/>
</dbReference>
<keyword evidence="6 10" id="KW-0378">Hydrolase</keyword>
<dbReference type="InterPro" id="IPR050131">
    <property type="entry name" value="Peptidase_S8_subtilisin-like"/>
</dbReference>
<evidence type="ECO:0000313" key="15">
    <source>
        <dbReference type="EMBL" id="MDT0378826.1"/>
    </source>
</evidence>
<organism evidence="15 16">
    <name type="scientific">Streptomyces hazeniae</name>
    <dbReference type="NCBI Taxonomy" id="3075538"/>
    <lineage>
        <taxon>Bacteria</taxon>
        <taxon>Bacillati</taxon>
        <taxon>Actinomycetota</taxon>
        <taxon>Actinomycetes</taxon>
        <taxon>Kitasatosporales</taxon>
        <taxon>Streptomycetaceae</taxon>
        <taxon>Streptomyces</taxon>
    </lineage>
</organism>
<dbReference type="Gene3D" id="3.40.50.200">
    <property type="entry name" value="Peptidase S8/S53 domain"/>
    <property type="match status" value="1"/>
</dbReference>
<evidence type="ECO:0000256" key="10">
    <source>
        <dbReference type="PROSITE-ProRule" id="PRU01240"/>
    </source>
</evidence>
<feature type="transmembrane region" description="Helical" evidence="12">
    <location>
        <begin position="361"/>
        <end position="385"/>
    </location>
</feature>
<dbReference type="EMBL" id="JAVREQ010000005">
    <property type="protein sequence ID" value="MDT0378826.1"/>
    <property type="molecule type" value="Genomic_DNA"/>
</dbReference>
<dbReference type="InterPro" id="IPR000209">
    <property type="entry name" value="Peptidase_S8/S53_dom"/>
</dbReference>
<gene>
    <name evidence="15" type="primary">mycP</name>
    <name evidence="15" type="ORF">RM572_08565</name>
</gene>
<evidence type="ECO:0000256" key="3">
    <source>
        <dbReference type="ARBA" id="ARBA00022475"/>
    </source>
</evidence>
<keyword evidence="8 12" id="KW-1133">Transmembrane helix</keyword>
<feature type="compositionally biased region" description="Low complexity" evidence="11">
    <location>
        <begin position="328"/>
        <end position="352"/>
    </location>
</feature>
<feature type="region of interest" description="Disordered" evidence="11">
    <location>
        <begin position="316"/>
        <end position="357"/>
    </location>
</feature>
<feature type="active site" description="Charge relay system" evidence="10">
    <location>
        <position position="253"/>
    </location>
</feature>
<comment type="caution">
    <text evidence="15">The sequence shown here is derived from an EMBL/GenBank/DDBJ whole genome shotgun (WGS) entry which is preliminary data.</text>
</comment>
<dbReference type="InterPro" id="IPR023827">
    <property type="entry name" value="Peptidase_S8_Asp-AS"/>
</dbReference>
<evidence type="ECO:0000256" key="9">
    <source>
        <dbReference type="ARBA" id="ARBA00023136"/>
    </source>
</evidence>
<evidence type="ECO:0000256" key="12">
    <source>
        <dbReference type="SAM" id="Phobius"/>
    </source>
</evidence>